<comment type="caution">
    <text evidence="2">The sequence shown here is derived from an EMBL/GenBank/DDBJ whole genome shotgun (WGS) entry which is preliminary data.</text>
</comment>
<dbReference type="Proteomes" id="UP000238034">
    <property type="component" value="Unassembled WGS sequence"/>
</dbReference>
<keyword evidence="1" id="KW-0812">Transmembrane</keyword>
<gene>
    <name evidence="2" type="ORF">B0I27_103157</name>
</gene>
<feature type="transmembrane region" description="Helical" evidence="1">
    <location>
        <begin position="21"/>
        <end position="40"/>
    </location>
</feature>
<keyword evidence="1" id="KW-1133">Transmembrane helix</keyword>
<sequence>MYFFRKNNPDRPQNFNLKVMHFINATAILLFVLGILYKIIDWYIL</sequence>
<reference evidence="2 3" key="1">
    <citation type="submission" date="2018-03" db="EMBL/GenBank/DDBJ databases">
        <title>Genomic Encyclopedia of Type Strains, Phase III (KMG-III): the genomes of soil and plant-associated and newly described type strains.</title>
        <authorList>
            <person name="Whitman W."/>
        </authorList>
    </citation>
    <scope>NUCLEOTIDE SEQUENCE [LARGE SCALE GENOMIC DNA]</scope>
    <source>
        <strain evidence="2 3">CGMCC 1.9313</strain>
    </source>
</reference>
<proteinExistence type="predicted"/>
<dbReference type="RefSeq" id="WP_342751871.1">
    <property type="nucleotide sequence ID" value="NZ_PVTH01000003.1"/>
</dbReference>
<dbReference type="AlphaFoldDB" id="A0A2T0U703"/>
<evidence type="ECO:0000256" key="1">
    <source>
        <dbReference type="SAM" id="Phobius"/>
    </source>
</evidence>
<dbReference type="InterPro" id="IPR046615">
    <property type="entry name" value="DUF6728"/>
</dbReference>
<evidence type="ECO:0000313" key="3">
    <source>
        <dbReference type="Proteomes" id="UP000238034"/>
    </source>
</evidence>
<protein>
    <submittedName>
        <fullName evidence="2">Uncharacterized protein</fullName>
    </submittedName>
</protein>
<dbReference type="Pfam" id="PF20498">
    <property type="entry name" value="DUF6728"/>
    <property type="match status" value="1"/>
</dbReference>
<dbReference type="EMBL" id="PVTH01000003">
    <property type="protein sequence ID" value="PRY53687.1"/>
    <property type="molecule type" value="Genomic_DNA"/>
</dbReference>
<evidence type="ECO:0000313" key="2">
    <source>
        <dbReference type="EMBL" id="PRY53687.1"/>
    </source>
</evidence>
<name>A0A2T0U703_9SPHI</name>
<accession>A0A2T0U703</accession>
<keyword evidence="1" id="KW-0472">Membrane</keyword>
<organism evidence="2 3">
    <name type="scientific">Arcticibacter pallidicorallinus</name>
    <dbReference type="NCBI Taxonomy" id="1259464"/>
    <lineage>
        <taxon>Bacteria</taxon>
        <taxon>Pseudomonadati</taxon>
        <taxon>Bacteroidota</taxon>
        <taxon>Sphingobacteriia</taxon>
        <taxon>Sphingobacteriales</taxon>
        <taxon>Sphingobacteriaceae</taxon>
        <taxon>Arcticibacter</taxon>
    </lineage>
</organism>
<keyword evidence="3" id="KW-1185">Reference proteome</keyword>